<accession>A0A914URE3</accession>
<evidence type="ECO:0000313" key="3">
    <source>
        <dbReference type="Proteomes" id="UP000887566"/>
    </source>
</evidence>
<feature type="region of interest" description="Disordered" evidence="1">
    <location>
        <begin position="124"/>
        <end position="148"/>
    </location>
</feature>
<name>A0A914URE3_9BILA</name>
<keyword evidence="2" id="KW-0732">Signal</keyword>
<evidence type="ECO:0000256" key="2">
    <source>
        <dbReference type="SAM" id="SignalP"/>
    </source>
</evidence>
<feature type="region of interest" description="Disordered" evidence="1">
    <location>
        <begin position="34"/>
        <end position="66"/>
    </location>
</feature>
<feature type="signal peptide" evidence="2">
    <location>
        <begin position="1"/>
        <end position="16"/>
    </location>
</feature>
<protein>
    <submittedName>
        <fullName evidence="4">Secreted protein</fullName>
    </submittedName>
</protein>
<dbReference type="Proteomes" id="UP000887566">
    <property type="component" value="Unplaced"/>
</dbReference>
<evidence type="ECO:0000313" key="4">
    <source>
        <dbReference type="WBParaSite" id="PSAMB.scaffold1193size34644.g11537.t1"/>
    </source>
</evidence>
<dbReference type="WBParaSite" id="PSAMB.scaffold1193size34644.g11537.t1">
    <property type="protein sequence ID" value="PSAMB.scaffold1193size34644.g11537.t1"/>
    <property type="gene ID" value="PSAMB.scaffold1193size34644.g11537"/>
</dbReference>
<proteinExistence type="predicted"/>
<evidence type="ECO:0000256" key="1">
    <source>
        <dbReference type="SAM" id="MobiDB-lite"/>
    </source>
</evidence>
<keyword evidence="3" id="KW-1185">Reference proteome</keyword>
<feature type="chain" id="PRO_5037080125" evidence="2">
    <location>
        <begin position="17"/>
        <end position="188"/>
    </location>
</feature>
<dbReference type="AlphaFoldDB" id="A0A914URE3"/>
<organism evidence="3 4">
    <name type="scientific">Plectus sambesii</name>
    <dbReference type="NCBI Taxonomy" id="2011161"/>
    <lineage>
        <taxon>Eukaryota</taxon>
        <taxon>Metazoa</taxon>
        <taxon>Ecdysozoa</taxon>
        <taxon>Nematoda</taxon>
        <taxon>Chromadorea</taxon>
        <taxon>Plectida</taxon>
        <taxon>Plectina</taxon>
        <taxon>Plectoidea</taxon>
        <taxon>Plectidae</taxon>
        <taxon>Plectus</taxon>
    </lineage>
</organism>
<sequence length="188" mass="20570">MKLFALLFVPFRQALWQRHVAIAGMRTAAVKKAELRSGTSSNRPRAISNEPYPARRQDRRCGRTPATAERAARARGRWAETGGAEEEEAFWRGTSAHPPLTNCAPRLAARNGSGHLSAMSLEMAKNHRRPSSSKSGGPLRPDCSGPSKTAPRVAHLLLTYPLTNYRAHMLVCLPAAARYGCRVVCQLG</sequence>
<reference evidence="4" key="1">
    <citation type="submission" date="2022-11" db="UniProtKB">
        <authorList>
            <consortium name="WormBaseParasite"/>
        </authorList>
    </citation>
    <scope>IDENTIFICATION</scope>
</reference>